<accession>A0A9P6JJQ6</accession>
<feature type="domain" description="GST N-terminal" evidence="1">
    <location>
        <begin position="1"/>
        <end position="64"/>
    </location>
</feature>
<dbReference type="PROSITE" id="PS50405">
    <property type="entry name" value="GST_CTER"/>
    <property type="match status" value="1"/>
</dbReference>
<evidence type="ECO:0008006" key="5">
    <source>
        <dbReference type="Google" id="ProtNLM"/>
    </source>
</evidence>
<dbReference type="OrthoDB" id="202840at2759"/>
<dbReference type="SUPFAM" id="SSF47616">
    <property type="entry name" value="GST C-terminal domain-like"/>
    <property type="match status" value="1"/>
</dbReference>
<proteinExistence type="predicted"/>
<gene>
    <name evidence="3" type="ORF">BGZ65_011895</name>
</gene>
<dbReference type="Gene3D" id="1.20.1050.10">
    <property type="match status" value="1"/>
</dbReference>
<dbReference type="Pfam" id="PF13409">
    <property type="entry name" value="GST_N_2"/>
    <property type="match status" value="1"/>
</dbReference>
<dbReference type="CDD" id="cd00570">
    <property type="entry name" value="GST_N_family"/>
    <property type="match status" value="1"/>
</dbReference>
<dbReference type="Gene3D" id="3.40.30.10">
    <property type="entry name" value="Glutaredoxin"/>
    <property type="match status" value="1"/>
</dbReference>
<sequence length="211" mass="24239">IAFAETKAEHEVILIDLSVPRPEWYLKDINPYGQVPSLKINDKDILFESLVIAEYLAELYPEAGLIPSDPLQRAKSRYLIQHWANHIQPVQNKAAYTLNNSEASKYREELIVELEKVNDLLLKAPRTPGVNAEGPYYLGEKFTWADLAIAPFLSRAFLLTEFNENKEITAEQYPQLKRFFEWKAALVNRPSVKNSTPEQKVLVAHTRKFAK</sequence>
<evidence type="ECO:0000313" key="3">
    <source>
        <dbReference type="EMBL" id="KAF9969480.1"/>
    </source>
</evidence>
<dbReference type="SFLD" id="SFLDG00358">
    <property type="entry name" value="Main_(cytGST)"/>
    <property type="match status" value="1"/>
</dbReference>
<feature type="non-terminal residue" evidence="3">
    <location>
        <position position="211"/>
    </location>
</feature>
<dbReference type="InterPro" id="IPR036249">
    <property type="entry name" value="Thioredoxin-like_sf"/>
</dbReference>
<dbReference type="AlphaFoldDB" id="A0A9P6JJQ6"/>
<feature type="domain" description="GST C-terminal" evidence="2">
    <location>
        <begin position="69"/>
        <end position="211"/>
    </location>
</feature>
<evidence type="ECO:0000259" key="2">
    <source>
        <dbReference type="PROSITE" id="PS50405"/>
    </source>
</evidence>
<dbReference type="InterPro" id="IPR010987">
    <property type="entry name" value="Glutathione-S-Trfase_C-like"/>
</dbReference>
<dbReference type="GO" id="GO:0005737">
    <property type="term" value="C:cytoplasm"/>
    <property type="evidence" value="ECO:0007669"/>
    <property type="project" value="TreeGrafter"/>
</dbReference>
<dbReference type="InterPro" id="IPR050983">
    <property type="entry name" value="GST_Omega/HSP26"/>
</dbReference>
<dbReference type="CDD" id="cd00299">
    <property type="entry name" value="GST_C_family"/>
    <property type="match status" value="1"/>
</dbReference>
<dbReference type="SFLD" id="SFLDS00019">
    <property type="entry name" value="Glutathione_Transferase_(cytos"/>
    <property type="match status" value="1"/>
</dbReference>
<dbReference type="PANTHER" id="PTHR43968:SF6">
    <property type="entry name" value="GLUTATHIONE S-TRANSFERASE OMEGA"/>
    <property type="match status" value="1"/>
</dbReference>
<dbReference type="SUPFAM" id="SSF52833">
    <property type="entry name" value="Thioredoxin-like"/>
    <property type="match status" value="1"/>
</dbReference>
<comment type="caution">
    <text evidence="3">The sequence shown here is derived from an EMBL/GenBank/DDBJ whole genome shotgun (WGS) entry which is preliminary data.</text>
</comment>
<dbReference type="Proteomes" id="UP000749646">
    <property type="component" value="Unassembled WGS sequence"/>
</dbReference>
<dbReference type="InterPro" id="IPR040079">
    <property type="entry name" value="Glutathione_S-Trfase"/>
</dbReference>
<keyword evidence="4" id="KW-1185">Reference proteome</keyword>
<dbReference type="Pfam" id="PF13410">
    <property type="entry name" value="GST_C_2"/>
    <property type="match status" value="1"/>
</dbReference>
<organism evidence="3 4">
    <name type="scientific">Modicella reniformis</name>
    <dbReference type="NCBI Taxonomy" id="1440133"/>
    <lineage>
        <taxon>Eukaryota</taxon>
        <taxon>Fungi</taxon>
        <taxon>Fungi incertae sedis</taxon>
        <taxon>Mucoromycota</taxon>
        <taxon>Mortierellomycotina</taxon>
        <taxon>Mortierellomycetes</taxon>
        <taxon>Mortierellales</taxon>
        <taxon>Mortierellaceae</taxon>
        <taxon>Modicella</taxon>
    </lineage>
</organism>
<dbReference type="PROSITE" id="PS50404">
    <property type="entry name" value="GST_NTER"/>
    <property type="match status" value="1"/>
</dbReference>
<evidence type="ECO:0000313" key="4">
    <source>
        <dbReference type="Proteomes" id="UP000749646"/>
    </source>
</evidence>
<evidence type="ECO:0000259" key="1">
    <source>
        <dbReference type="PROSITE" id="PS50404"/>
    </source>
</evidence>
<dbReference type="InterPro" id="IPR004045">
    <property type="entry name" value="Glutathione_S-Trfase_N"/>
</dbReference>
<name>A0A9P6JJQ6_9FUNG</name>
<dbReference type="InterPro" id="IPR036282">
    <property type="entry name" value="Glutathione-S-Trfase_C_sf"/>
</dbReference>
<dbReference type="EMBL" id="JAAAHW010005209">
    <property type="protein sequence ID" value="KAF9969480.1"/>
    <property type="molecule type" value="Genomic_DNA"/>
</dbReference>
<dbReference type="PANTHER" id="PTHR43968">
    <property type="match status" value="1"/>
</dbReference>
<reference evidence="3" key="1">
    <citation type="journal article" date="2020" name="Fungal Divers.">
        <title>Resolving the Mortierellaceae phylogeny through synthesis of multi-gene phylogenetics and phylogenomics.</title>
        <authorList>
            <person name="Vandepol N."/>
            <person name="Liber J."/>
            <person name="Desiro A."/>
            <person name="Na H."/>
            <person name="Kennedy M."/>
            <person name="Barry K."/>
            <person name="Grigoriev I.V."/>
            <person name="Miller A.N."/>
            <person name="O'Donnell K."/>
            <person name="Stajich J.E."/>
            <person name="Bonito G."/>
        </authorList>
    </citation>
    <scope>NUCLEOTIDE SEQUENCE</scope>
    <source>
        <strain evidence="3">MES-2147</strain>
    </source>
</reference>
<protein>
    <recommendedName>
        <fullName evidence="5">Glutathione S-transferase</fullName>
    </recommendedName>
</protein>